<feature type="transmembrane region" description="Helical" evidence="10">
    <location>
        <begin position="15"/>
        <end position="37"/>
    </location>
</feature>
<dbReference type="PROSITE" id="PS00211">
    <property type="entry name" value="ABC_TRANSPORTER_1"/>
    <property type="match status" value="1"/>
</dbReference>
<accession>A0A9D1KZT1</accession>
<dbReference type="Pfam" id="PF00005">
    <property type="entry name" value="ABC_tran"/>
    <property type="match status" value="1"/>
</dbReference>
<keyword evidence="3" id="KW-1003">Cell membrane</keyword>
<keyword evidence="6" id="KW-0378">Hydrolase</keyword>
<feature type="transmembrane region" description="Helical" evidence="10">
    <location>
        <begin position="242"/>
        <end position="265"/>
    </location>
</feature>
<dbReference type="Pfam" id="PF00664">
    <property type="entry name" value="ABC_membrane"/>
    <property type="match status" value="1"/>
</dbReference>
<protein>
    <submittedName>
        <fullName evidence="13">ATP-binding cassette domain-containing protein</fullName>
    </submittedName>
</protein>
<dbReference type="InterPro" id="IPR003593">
    <property type="entry name" value="AAA+_ATPase"/>
</dbReference>
<dbReference type="InterPro" id="IPR011527">
    <property type="entry name" value="ABC1_TM_dom"/>
</dbReference>
<evidence type="ECO:0000256" key="8">
    <source>
        <dbReference type="ARBA" id="ARBA00022989"/>
    </source>
</evidence>
<feature type="transmembrane region" description="Helical" evidence="10">
    <location>
        <begin position="135"/>
        <end position="151"/>
    </location>
</feature>
<dbReference type="PROSITE" id="PS50929">
    <property type="entry name" value="ABC_TM1F"/>
    <property type="match status" value="1"/>
</dbReference>
<feature type="transmembrane region" description="Helical" evidence="10">
    <location>
        <begin position="157"/>
        <end position="178"/>
    </location>
</feature>
<comment type="subcellular location">
    <subcellularLocation>
        <location evidence="1">Cell membrane</location>
        <topology evidence="1">Multi-pass membrane protein</topology>
    </subcellularLocation>
</comment>
<dbReference type="GO" id="GO:0016887">
    <property type="term" value="F:ATP hydrolysis activity"/>
    <property type="evidence" value="ECO:0007669"/>
    <property type="project" value="InterPro"/>
</dbReference>
<dbReference type="Proteomes" id="UP000824175">
    <property type="component" value="Unassembled WGS sequence"/>
</dbReference>
<dbReference type="FunFam" id="3.40.50.300:FF:000299">
    <property type="entry name" value="ABC transporter ATP-binding protein/permease"/>
    <property type="match status" value="1"/>
</dbReference>
<organism evidence="13 14">
    <name type="scientific">Candidatus Fimiplasma intestinipullorum</name>
    <dbReference type="NCBI Taxonomy" id="2840825"/>
    <lineage>
        <taxon>Bacteria</taxon>
        <taxon>Bacillati</taxon>
        <taxon>Bacillota</taxon>
        <taxon>Clostridia</taxon>
        <taxon>Eubacteriales</taxon>
        <taxon>Candidatus Fimiplasma</taxon>
    </lineage>
</organism>
<reference evidence="13" key="1">
    <citation type="submission" date="2020-10" db="EMBL/GenBank/DDBJ databases">
        <authorList>
            <person name="Gilroy R."/>
        </authorList>
    </citation>
    <scope>NUCLEOTIDE SEQUENCE</scope>
    <source>
        <strain evidence="13">CHK195-11698</strain>
    </source>
</reference>
<reference evidence="13" key="2">
    <citation type="journal article" date="2021" name="PeerJ">
        <title>Extensive microbial diversity within the chicken gut microbiome revealed by metagenomics and culture.</title>
        <authorList>
            <person name="Gilroy R."/>
            <person name="Ravi A."/>
            <person name="Getino M."/>
            <person name="Pursley I."/>
            <person name="Horton D.L."/>
            <person name="Alikhan N.F."/>
            <person name="Baker D."/>
            <person name="Gharbi K."/>
            <person name="Hall N."/>
            <person name="Watson M."/>
            <person name="Adriaenssens E.M."/>
            <person name="Foster-Nyarko E."/>
            <person name="Jarju S."/>
            <person name="Secka A."/>
            <person name="Antonio M."/>
            <person name="Oren A."/>
            <person name="Chaudhuri R.R."/>
            <person name="La Ragione R."/>
            <person name="Hildebrand F."/>
            <person name="Pallen M.J."/>
        </authorList>
    </citation>
    <scope>NUCLEOTIDE SEQUENCE</scope>
    <source>
        <strain evidence="13">CHK195-11698</strain>
    </source>
</reference>
<feature type="transmembrane region" description="Helical" evidence="10">
    <location>
        <begin position="57"/>
        <end position="78"/>
    </location>
</feature>
<feature type="transmembrane region" description="Helical" evidence="10">
    <location>
        <begin position="271"/>
        <end position="291"/>
    </location>
</feature>
<proteinExistence type="predicted"/>
<dbReference type="SUPFAM" id="SSF90123">
    <property type="entry name" value="ABC transporter transmembrane region"/>
    <property type="match status" value="1"/>
</dbReference>
<dbReference type="Gene3D" id="3.40.50.300">
    <property type="entry name" value="P-loop containing nucleotide triphosphate hydrolases"/>
    <property type="match status" value="1"/>
</dbReference>
<dbReference type="InterPro" id="IPR027417">
    <property type="entry name" value="P-loop_NTPase"/>
</dbReference>
<evidence type="ECO:0000256" key="6">
    <source>
        <dbReference type="ARBA" id="ARBA00022807"/>
    </source>
</evidence>
<evidence type="ECO:0000259" key="11">
    <source>
        <dbReference type="PROSITE" id="PS50893"/>
    </source>
</evidence>
<dbReference type="SUPFAM" id="SSF52540">
    <property type="entry name" value="P-loop containing nucleoside triphosphate hydrolases"/>
    <property type="match status" value="1"/>
</dbReference>
<feature type="domain" description="ABC transmembrane type-1" evidence="12">
    <location>
        <begin position="19"/>
        <end position="303"/>
    </location>
</feature>
<keyword evidence="6" id="KW-0645">Protease</keyword>
<evidence type="ECO:0000256" key="1">
    <source>
        <dbReference type="ARBA" id="ARBA00004651"/>
    </source>
</evidence>
<evidence type="ECO:0000256" key="4">
    <source>
        <dbReference type="ARBA" id="ARBA00022692"/>
    </source>
</evidence>
<dbReference type="GO" id="GO:0005886">
    <property type="term" value="C:plasma membrane"/>
    <property type="evidence" value="ECO:0007669"/>
    <property type="project" value="UniProtKB-SubCell"/>
</dbReference>
<dbReference type="GO" id="GO:0005524">
    <property type="term" value="F:ATP binding"/>
    <property type="evidence" value="ECO:0007669"/>
    <property type="project" value="UniProtKB-KW"/>
</dbReference>
<dbReference type="InterPro" id="IPR017871">
    <property type="entry name" value="ABC_transporter-like_CS"/>
</dbReference>
<comment type="caution">
    <text evidence="13">The sequence shown here is derived from an EMBL/GenBank/DDBJ whole genome shotgun (WGS) entry which is preliminary data.</text>
</comment>
<dbReference type="InterPro" id="IPR039421">
    <property type="entry name" value="Type_1_exporter"/>
</dbReference>
<keyword evidence="2" id="KW-0813">Transport</keyword>
<gene>
    <name evidence="13" type="ORF">IAD15_02980</name>
</gene>
<feature type="domain" description="ABC transporter" evidence="11">
    <location>
        <begin position="335"/>
        <end position="569"/>
    </location>
</feature>
<evidence type="ECO:0000256" key="10">
    <source>
        <dbReference type="SAM" id="Phobius"/>
    </source>
</evidence>
<dbReference type="SMART" id="SM00382">
    <property type="entry name" value="AAA"/>
    <property type="match status" value="1"/>
</dbReference>
<keyword evidence="7 13" id="KW-0067">ATP-binding</keyword>
<name>A0A9D1KZT1_9FIRM</name>
<evidence type="ECO:0000256" key="2">
    <source>
        <dbReference type="ARBA" id="ARBA00022448"/>
    </source>
</evidence>
<dbReference type="InterPro" id="IPR003439">
    <property type="entry name" value="ABC_transporter-like_ATP-bd"/>
</dbReference>
<keyword evidence="5" id="KW-0547">Nucleotide-binding</keyword>
<sequence length="581" mass="64409">MLLINRTLLKMAKGLWRWIFLITALKMVSLVGVAIFAKTISRLVGEIDHLSLTMQGAMQALGYALLVALLVLVSDLLIGEAEYRCTAKARRGLRNGIMQKILELDVGQIERIGPSSAITSAVDGVEAMQVYYSKYLPGLLYCLLAPIYLFYQLQSISLPIAGMLLAIGWVLLPINNLFRSHIERLKGEYWDSLEDLTQYYLESVQGLVTFKLFLQDREREKKLAEKSRQFNLKIMDVMKVNFSSFLVTDGLIYTGVTLAGILSYIGLQHGIYTFADALMIFMLSSGFFTSYRQLMNTTHTALAGVAATSKVDAILSLDASRRQGEAGCLSAEQGIILKEVDYAYPGRQRTLSGINLHIPKGKVTAIVGLSGCGKSTLAGLLMRFFDPQSGSMQIDGRDYFALTPQTLREHLVMVPQSVSLFSGTMRENLCLARPDATDEELWEALRLVRLDDWVSSLPEGLDESVGDAGAKLSGGQKQKIGIARALLCEAEYIIFDEATSSVDLRSENEIWQCINELAKIRTLIIISHRLSTIAKADQIVVMQDGRIVDCADHVTLMQHGGLYWRLVNEQAALEKRGGLQV</sequence>
<dbReference type="AlphaFoldDB" id="A0A9D1KZT1"/>
<dbReference type="PANTHER" id="PTHR43394">
    <property type="entry name" value="ATP-DEPENDENT PERMEASE MDL1, MITOCHONDRIAL"/>
    <property type="match status" value="1"/>
</dbReference>
<evidence type="ECO:0000256" key="7">
    <source>
        <dbReference type="ARBA" id="ARBA00022840"/>
    </source>
</evidence>
<evidence type="ECO:0000259" key="12">
    <source>
        <dbReference type="PROSITE" id="PS50929"/>
    </source>
</evidence>
<keyword evidence="8 10" id="KW-1133">Transmembrane helix</keyword>
<dbReference type="PANTHER" id="PTHR43394:SF1">
    <property type="entry name" value="ATP-BINDING CASSETTE SUB-FAMILY B MEMBER 10, MITOCHONDRIAL"/>
    <property type="match status" value="1"/>
</dbReference>
<evidence type="ECO:0000256" key="3">
    <source>
        <dbReference type="ARBA" id="ARBA00022475"/>
    </source>
</evidence>
<dbReference type="GO" id="GO:0015421">
    <property type="term" value="F:ABC-type oligopeptide transporter activity"/>
    <property type="evidence" value="ECO:0007669"/>
    <property type="project" value="TreeGrafter"/>
</dbReference>
<keyword evidence="9 10" id="KW-0472">Membrane</keyword>
<dbReference type="EMBL" id="DVMJ01000020">
    <property type="protein sequence ID" value="HIU13015.1"/>
    <property type="molecule type" value="Genomic_DNA"/>
</dbReference>
<dbReference type="PROSITE" id="PS50893">
    <property type="entry name" value="ABC_TRANSPORTER_2"/>
    <property type="match status" value="1"/>
</dbReference>
<keyword evidence="6" id="KW-0788">Thiol protease</keyword>
<dbReference type="InterPro" id="IPR036640">
    <property type="entry name" value="ABC1_TM_sf"/>
</dbReference>
<keyword evidence="4 10" id="KW-0812">Transmembrane</keyword>
<evidence type="ECO:0000256" key="5">
    <source>
        <dbReference type="ARBA" id="ARBA00022741"/>
    </source>
</evidence>
<evidence type="ECO:0000313" key="14">
    <source>
        <dbReference type="Proteomes" id="UP000824175"/>
    </source>
</evidence>
<evidence type="ECO:0000313" key="13">
    <source>
        <dbReference type="EMBL" id="HIU13015.1"/>
    </source>
</evidence>
<dbReference type="Gene3D" id="1.20.1560.10">
    <property type="entry name" value="ABC transporter type 1, transmembrane domain"/>
    <property type="match status" value="1"/>
</dbReference>
<dbReference type="GO" id="GO:0008234">
    <property type="term" value="F:cysteine-type peptidase activity"/>
    <property type="evidence" value="ECO:0007669"/>
    <property type="project" value="UniProtKB-KW"/>
</dbReference>
<evidence type="ECO:0000256" key="9">
    <source>
        <dbReference type="ARBA" id="ARBA00023136"/>
    </source>
</evidence>